<evidence type="ECO:0000313" key="2">
    <source>
        <dbReference type="EMBL" id="TDV55003.1"/>
    </source>
</evidence>
<name>A0A4R7VXW8_9PSEU</name>
<gene>
    <name evidence="2" type="ORF">CLV71_103244</name>
</gene>
<dbReference type="AlphaFoldDB" id="A0A4R7VXW8"/>
<protein>
    <submittedName>
        <fullName evidence="2">WXG100 family type VII secretion target</fullName>
    </submittedName>
</protein>
<sequence length="202" mass="21598">MGFGEDKVYSVVDQGHQYLDEAIRKVTGDPGELRAKADECGRCASEVGSTATSTDQIASNLGQTWRGEAYDSFNGVTTDLTKELIDVLKQNLEQEKQRLEQAAQALVSAKSQAQQQKQSFGQQAQQIIQQMQQAIKAIQGLPDPPVSQGMKMAMIAAVIMKAFMAAMQAKNSATKAADSTMQELSGTLSSLFGQSGTTSVAA</sequence>
<feature type="coiled-coil region" evidence="1">
    <location>
        <begin position="78"/>
        <end position="119"/>
    </location>
</feature>
<dbReference type="InterPro" id="IPR010310">
    <property type="entry name" value="T7SS_ESAT-6-like"/>
</dbReference>
<dbReference type="Pfam" id="PF06013">
    <property type="entry name" value="WXG100"/>
    <property type="match status" value="1"/>
</dbReference>
<evidence type="ECO:0000256" key="1">
    <source>
        <dbReference type="SAM" id="Coils"/>
    </source>
</evidence>
<dbReference type="RefSeq" id="WP_133902121.1">
    <property type="nucleotide sequence ID" value="NZ_SOCP01000003.1"/>
</dbReference>
<dbReference type="SUPFAM" id="SSF140453">
    <property type="entry name" value="EsxAB dimer-like"/>
    <property type="match status" value="1"/>
</dbReference>
<proteinExistence type="predicted"/>
<evidence type="ECO:0000313" key="3">
    <source>
        <dbReference type="Proteomes" id="UP000294927"/>
    </source>
</evidence>
<dbReference type="InterPro" id="IPR036689">
    <property type="entry name" value="ESAT-6-like_sf"/>
</dbReference>
<keyword evidence="1" id="KW-0175">Coiled coil</keyword>
<dbReference type="EMBL" id="SOCP01000003">
    <property type="protein sequence ID" value="TDV55003.1"/>
    <property type="molecule type" value="Genomic_DNA"/>
</dbReference>
<organism evidence="2 3">
    <name type="scientific">Actinophytocola oryzae</name>
    <dbReference type="NCBI Taxonomy" id="502181"/>
    <lineage>
        <taxon>Bacteria</taxon>
        <taxon>Bacillati</taxon>
        <taxon>Actinomycetota</taxon>
        <taxon>Actinomycetes</taxon>
        <taxon>Pseudonocardiales</taxon>
        <taxon>Pseudonocardiaceae</taxon>
    </lineage>
</organism>
<dbReference type="Gene3D" id="1.10.287.1060">
    <property type="entry name" value="ESAT-6-like"/>
    <property type="match status" value="1"/>
</dbReference>
<dbReference type="Proteomes" id="UP000294927">
    <property type="component" value="Unassembled WGS sequence"/>
</dbReference>
<keyword evidence="3" id="KW-1185">Reference proteome</keyword>
<reference evidence="2 3" key="1">
    <citation type="submission" date="2019-03" db="EMBL/GenBank/DDBJ databases">
        <title>Genomic Encyclopedia of Archaeal and Bacterial Type Strains, Phase II (KMG-II): from individual species to whole genera.</title>
        <authorList>
            <person name="Goeker M."/>
        </authorList>
    </citation>
    <scope>NUCLEOTIDE SEQUENCE [LARGE SCALE GENOMIC DNA]</scope>
    <source>
        <strain evidence="2 3">DSM 45499</strain>
    </source>
</reference>
<comment type="caution">
    <text evidence="2">The sequence shown here is derived from an EMBL/GenBank/DDBJ whole genome shotgun (WGS) entry which is preliminary data.</text>
</comment>
<dbReference type="OrthoDB" id="3676309at2"/>
<accession>A0A4R7VXW8</accession>